<evidence type="ECO:0000256" key="5">
    <source>
        <dbReference type="RuleBase" id="RU364069"/>
    </source>
</evidence>
<evidence type="ECO:0000313" key="6">
    <source>
        <dbReference type="EMBL" id="MFC3809461.1"/>
    </source>
</evidence>
<dbReference type="CDD" id="cd00438">
    <property type="entry name" value="cupin_RmlC"/>
    <property type="match status" value="1"/>
</dbReference>
<evidence type="ECO:0000256" key="2">
    <source>
        <dbReference type="ARBA" id="ARBA00001997"/>
    </source>
</evidence>
<dbReference type="EMBL" id="JBHRYQ010000001">
    <property type="protein sequence ID" value="MFC3809461.1"/>
    <property type="molecule type" value="Genomic_DNA"/>
</dbReference>
<gene>
    <name evidence="6" type="primary">rfbC</name>
    <name evidence="6" type="ORF">ACFOOI_02230</name>
</gene>
<evidence type="ECO:0000256" key="4">
    <source>
        <dbReference type="ARBA" id="ARBA00019595"/>
    </source>
</evidence>
<evidence type="ECO:0000256" key="1">
    <source>
        <dbReference type="ARBA" id="ARBA00001298"/>
    </source>
</evidence>
<protein>
    <recommendedName>
        <fullName evidence="4 5">dTDP-4-dehydrorhamnose 3,5-epimerase</fullName>
        <ecNumber evidence="3 5">5.1.3.13</ecNumber>
    </recommendedName>
    <alternativeName>
        <fullName evidence="5">Thymidine diphospho-4-keto-rhamnose 3,5-epimerase</fullName>
    </alternativeName>
</protein>
<dbReference type="PANTHER" id="PTHR21047">
    <property type="entry name" value="DTDP-6-DEOXY-D-GLUCOSE-3,5 EPIMERASE"/>
    <property type="match status" value="1"/>
</dbReference>
<keyword evidence="7" id="KW-1185">Reference proteome</keyword>
<comment type="pathway">
    <text evidence="5">Carbohydrate biosynthesis; dTDP-L-rhamnose biosynthesis.</text>
</comment>
<accession>A0ABV7YR71</accession>
<comment type="similarity">
    <text evidence="5">Belongs to the dTDP-4-dehydrorhamnose 3,5-epimerase family.</text>
</comment>
<comment type="subunit">
    <text evidence="5">Homodimer.</text>
</comment>
<comment type="caution">
    <text evidence="6">The sequence shown here is derived from an EMBL/GenBank/DDBJ whole genome shotgun (WGS) entry which is preliminary data.</text>
</comment>
<comment type="function">
    <text evidence="2 5">Catalyzes the epimerization of the C3' and C5'positions of dTDP-6-deoxy-D-xylo-4-hexulose, forming dTDP-6-deoxy-L-lyxo-4-hexulose.</text>
</comment>
<dbReference type="Pfam" id="PF00908">
    <property type="entry name" value="dTDP_sugar_isom"/>
    <property type="match status" value="1"/>
</dbReference>
<evidence type="ECO:0000313" key="7">
    <source>
        <dbReference type="Proteomes" id="UP001595616"/>
    </source>
</evidence>
<dbReference type="SUPFAM" id="SSF51182">
    <property type="entry name" value="RmlC-like cupins"/>
    <property type="match status" value="1"/>
</dbReference>
<reference evidence="7" key="1">
    <citation type="journal article" date="2019" name="Int. J. Syst. Evol. Microbiol.">
        <title>The Global Catalogue of Microorganisms (GCM) 10K type strain sequencing project: providing services to taxonomists for standard genome sequencing and annotation.</title>
        <authorList>
            <consortium name="The Broad Institute Genomics Platform"/>
            <consortium name="The Broad Institute Genome Sequencing Center for Infectious Disease"/>
            <person name="Wu L."/>
            <person name="Ma J."/>
        </authorList>
    </citation>
    <scope>NUCLEOTIDE SEQUENCE [LARGE SCALE GENOMIC DNA]</scope>
    <source>
        <strain evidence="7">CECT 7956</strain>
    </source>
</reference>
<dbReference type="InterPro" id="IPR014710">
    <property type="entry name" value="RmlC-like_jellyroll"/>
</dbReference>
<dbReference type="Proteomes" id="UP001595616">
    <property type="component" value="Unassembled WGS sequence"/>
</dbReference>
<proteinExistence type="inferred from homology"/>
<evidence type="ECO:0000256" key="3">
    <source>
        <dbReference type="ARBA" id="ARBA00012098"/>
    </source>
</evidence>
<sequence>METINLRDIKKFEPKIFKDERGYFFETYSSSTFQKIGIPNSFVQDNQSFSQKGVLRGLHFQTGAYAQGKFVRVISGRVLDIAVDLRPESETFGKYEFFDLDGLSNKMVYIPEGFAHGFLALEDSIFAYKCTAPYHKESEGGIIWNDPSLNIQWPLDFEPLVSEKDLELPSFKEFCLQNNFDFPF</sequence>
<comment type="catalytic activity">
    <reaction evidence="1 5">
        <text>dTDP-4-dehydro-6-deoxy-alpha-D-glucose = dTDP-4-dehydro-beta-L-rhamnose</text>
        <dbReference type="Rhea" id="RHEA:16969"/>
        <dbReference type="ChEBI" id="CHEBI:57649"/>
        <dbReference type="ChEBI" id="CHEBI:62830"/>
        <dbReference type="EC" id="5.1.3.13"/>
    </reaction>
</comment>
<name>A0ABV7YR71_9BACT</name>
<keyword evidence="5 6" id="KW-0413">Isomerase</keyword>
<organism evidence="6 7">
    <name type="scientific">Lacihabitans lacunae</name>
    <dbReference type="NCBI Taxonomy" id="1028214"/>
    <lineage>
        <taxon>Bacteria</taxon>
        <taxon>Pseudomonadati</taxon>
        <taxon>Bacteroidota</taxon>
        <taxon>Cytophagia</taxon>
        <taxon>Cytophagales</taxon>
        <taxon>Leadbetterellaceae</taxon>
        <taxon>Lacihabitans</taxon>
    </lineage>
</organism>
<dbReference type="InterPro" id="IPR011051">
    <property type="entry name" value="RmlC_Cupin_sf"/>
</dbReference>
<dbReference type="RefSeq" id="WP_379834552.1">
    <property type="nucleotide sequence ID" value="NZ_JBHRYQ010000001.1"/>
</dbReference>
<dbReference type="Gene3D" id="2.60.120.10">
    <property type="entry name" value="Jelly Rolls"/>
    <property type="match status" value="1"/>
</dbReference>
<dbReference type="EC" id="5.1.3.13" evidence="3 5"/>
<dbReference type="GO" id="GO:0008830">
    <property type="term" value="F:dTDP-4-dehydrorhamnose 3,5-epimerase activity"/>
    <property type="evidence" value="ECO:0007669"/>
    <property type="project" value="UniProtKB-EC"/>
</dbReference>
<dbReference type="PANTHER" id="PTHR21047:SF2">
    <property type="entry name" value="THYMIDINE DIPHOSPHO-4-KETO-RHAMNOSE 3,5-EPIMERASE"/>
    <property type="match status" value="1"/>
</dbReference>
<dbReference type="InterPro" id="IPR000888">
    <property type="entry name" value="RmlC-like"/>
</dbReference>
<dbReference type="NCBIfam" id="TIGR01221">
    <property type="entry name" value="rmlC"/>
    <property type="match status" value="1"/>
</dbReference>